<evidence type="ECO:0000313" key="2">
    <source>
        <dbReference type="EMBL" id="QIQ66335.1"/>
    </source>
</evidence>
<reference evidence="3" key="1">
    <citation type="submission" date="2020-02" db="EMBL/GenBank/DDBJ databases">
        <authorList>
            <person name="Olsen N.S."/>
            <person name="Forero-Junco L."/>
            <person name="Kot W."/>
            <person name="Hansen L.H."/>
        </authorList>
    </citation>
    <scope>NUCLEOTIDE SEQUENCE [LARGE SCALE GENOMIC DNA]</scope>
</reference>
<accession>A0A6G9LL31</accession>
<evidence type="ECO:0000313" key="3">
    <source>
        <dbReference type="Proteomes" id="UP000502113"/>
    </source>
</evidence>
<keyword evidence="1" id="KW-0175">Coiled coil</keyword>
<name>A0A6G9LL31_9CAUD</name>
<gene>
    <name evidence="2" type="ORF">vipetofem_37</name>
</gene>
<feature type="coiled-coil region" evidence="1">
    <location>
        <begin position="78"/>
        <end position="119"/>
    </location>
</feature>
<keyword evidence="3" id="KW-1185">Reference proteome</keyword>
<proteinExistence type="predicted"/>
<dbReference type="EMBL" id="MT119361">
    <property type="protein sequence ID" value="QIQ66335.1"/>
    <property type="molecule type" value="Genomic_DNA"/>
</dbReference>
<protein>
    <submittedName>
        <fullName evidence="2">Uncharacterized protein</fullName>
    </submittedName>
</protein>
<dbReference type="Proteomes" id="UP000502113">
    <property type="component" value="Segment"/>
</dbReference>
<sequence>MKYTENDLKDGTKLRCTDTGNYDWWTEGRIYTVANKCILDNYGDSAESDYILNCLNGQNIVEFEIFEYPTATITVDVEQRLNDKIEALATERENILAKMERMEKQQLKLRVKVQKLHKAKKALKTLKEFM</sequence>
<evidence type="ECO:0000256" key="1">
    <source>
        <dbReference type="SAM" id="Coils"/>
    </source>
</evidence>
<organism evidence="2 3">
    <name type="scientific">Enterococcus phage vipetofem</name>
    <dbReference type="NCBI Taxonomy" id="2719594"/>
    <lineage>
        <taxon>Viruses</taxon>
        <taxon>Duplodnaviria</taxon>
        <taxon>Heunggongvirae</taxon>
        <taxon>Uroviricota</taxon>
        <taxon>Caudoviricetes</taxon>
        <taxon>Andrewesvirinae</taxon>
        <taxon>Vipetofemvirus</taxon>
        <taxon>Vipetofemvirus vipetofem</taxon>
    </lineage>
</organism>